<evidence type="ECO:0000313" key="2">
    <source>
        <dbReference type="EMBL" id="TCT19413.1"/>
    </source>
</evidence>
<keyword evidence="3" id="KW-1185">Reference proteome</keyword>
<name>A0A4R3MXE1_9GAMM</name>
<dbReference type="Gene3D" id="2.60.40.10">
    <property type="entry name" value="Immunoglobulins"/>
    <property type="match status" value="1"/>
</dbReference>
<evidence type="ECO:0000313" key="3">
    <source>
        <dbReference type="Proteomes" id="UP000295717"/>
    </source>
</evidence>
<dbReference type="InterPro" id="IPR036457">
    <property type="entry name" value="PPM-type-like_dom_sf"/>
</dbReference>
<organism evidence="2 3">
    <name type="scientific">Thiobaca trueperi</name>
    <dbReference type="NCBI Taxonomy" id="127458"/>
    <lineage>
        <taxon>Bacteria</taxon>
        <taxon>Pseudomonadati</taxon>
        <taxon>Pseudomonadota</taxon>
        <taxon>Gammaproteobacteria</taxon>
        <taxon>Chromatiales</taxon>
        <taxon>Chromatiaceae</taxon>
        <taxon>Thiobaca</taxon>
    </lineage>
</organism>
<dbReference type="Gene3D" id="3.60.40.10">
    <property type="entry name" value="PPM-type phosphatase domain"/>
    <property type="match status" value="1"/>
</dbReference>
<proteinExistence type="predicted"/>
<accession>A0A4R3MXE1</accession>
<evidence type="ECO:0000259" key="1">
    <source>
        <dbReference type="Pfam" id="PF13672"/>
    </source>
</evidence>
<dbReference type="OrthoDB" id="963478at2"/>
<dbReference type="AlphaFoldDB" id="A0A4R3MXE1"/>
<feature type="domain" description="PPM-type phosphatase" evidence="1">
    <location>
        <begin position="133"/>
        <end position="378"/>
    </location>
</feature>
<dbReference type="InterPro" id="IPR001932">
    <property type="entry name" value="PPM-type_phosphatase-like_dom"/>
</dbReference>
<gene>
    <name evidence="2" type="ORF">EDC35_10819</name>
</gene>
<dbReference type="Pfam" id="PF13672">
    <property type="entry name" value="PP2C_2"/>
    <property type="match status" value="1"/>
</dbReference>
<dbReference type="Proteomes" id="UP000295717">
    <property type="component" value="Unassembled WGS sequence"/>
</dbReference>
<protein>
    <submittedName>
        <fullName evidence="2">Protein phosphatase 2C-like protein</fullName>
    </submittedName>
</protein>
<dbReference type="SUPFAM" id="SSF81606">
    <property type="entry name" value="PP2C-like"/>
    <property type="match status" value="1"/>
</dbReference>
<dbReference type="RefSeq" id="WP_132977933.1">
    <property type="nucleotide sequence ID" value="NZ_SMAO01000008.1"/>
</dbReference>
<sequence length="395" mass="42398">MTLQNPPPQATFHLPNARFGVHYDSPLSGRDFSGAPVRILEVALPDRLGLQFDPSTGHLTGTPADAGDYRLRLRWTTDGRTSHAGDCLLIVNPDPRSLWKIVEPPIDAPCPKPHLDSRLLTAGGRRIVAASRRGRSHEHVGGFREDDCFIRHDAYSGWSLLLVADGAGSAPCSREGSRLAVTTAGACLSENLTGALGAHLSAGLDRWGADSDAPPSLTAGFARLFQQASLHAVQAIEDAARESGGTARDYATTLLGAAVKESGRETVLATVWIGDGAIAAYGPRGQIRLMGTPDSGEFAGQTRFLDRATLADPGFATRIGIAHHPDLTAMLLLTDGVSDPCFETDNGLRDPARWDRLWDDLSPLLGAPDPERRLLDWLAFFSPGNHDDRTLAVLW</sequence>
<comment type="caution">
    <text evidence="2">The sequence shown here is derived from an EMBL/GenBank/DDBJ whole genome shotgun (WGS) entry which is preliminary data.</text>
</comment>
<dbReference type="InterPro" id="IPR013783">
    <property type="entry name" value="Ig-like_fold"/>
</dbReference>
<dbReference type="EMBL" id="SMAO01000008">
    <property type="protein sequence ID" value="TCT19413.1"/>
    <property type="molecule type" value="Genomic_DNA"/>
</dbReference>
<reference evidence="2 3" key="1">
    <citation type="submission" date="2019-03" db="EMBL/GenBank/DDBJ databases">
        <title>Genomic Encyclopedia of Type Strains, Phase IV (KMG-IV): sequencing the most valuable type-strain genomes for metagenomic binning, comparative biology and taxonomic classification.</title>
        <authorList>
            <person name="Goeker M."/>
        </authorList>
    </citation>
    <scope>NUCLEOTIDE SEQUENCE [LARGE SCALE GENOMIC DNA]</scope>
    <source>
        <strain evidence="2 3">DSM 13587</strain>
    </source>
</reference>